<comment type="caution">
    <text evidence="3">The sequence shown here is derived from an EMBL/GenBank/DDBJ whole genome shotgun (WGS) entry which is preliminary data.</text>
</comment>
<evidence type="ECO:0008006" key="5">
    <source>
        <dbReference type="Google" id="ProtNLM"/>
    </source>
</evidence>
<keyword evidence="2" id="KW-0812">Transmembrane</keyword>
<evidence type="ECO:0000256" key="1">
    <source>
        <dbReference type="SAM" id="MobiDB-lite"/>
    </source>
</evidence>
<keyword evidence="2" id="KW-0472">Membrane</keyword>
<dbReference type="Proteomes" id="UP001652264">
    <property type="component" value="Unassembled WGS sequence"/>
</dbReference>
<proteinExistence type="predicted"/>
<reference evidence="3 4" key="1">
    <citation type="submission" date="2022-08" db="EMBL/GenBank/DDBJ databases">
        <title>Taxonomy of Curtobacterium flaccumfaciens.</title>
        <authorList>
            <person name="Osdaghi E."/>
            <person name="Taghavi S.M."/>
            <person name="Hamidizade M."/>
            <person name="Abachi H."/>
            <person name="Fazliarab A."/>
            <person name="Baeyen S."/>
            <person name="Portier P."/>
            <person name="Van Vaerenbergh J."/>
            <person name="Jacques M.-A."/>
        </authorList>
    </citation>
    <scope>NUCLEOTIDE SEQUENCE [LARGE SCALE GENOMIC DNA]</scope>
    <source>
        <strain evidence="3 4">LMG8786T</strain>
    </source>
</reference>
<keyword evidence="2" id="KW-1133">Transmembrane helix</keyword>
<feature type="region of interest" description="Disordered" evidence="1">
    <location>
        <begin position="106"/>
        <end position="135"/>
    </location>
</feature>
<accession>A0ABT2HDK3</accession>
<evidence type="ECO:0000313" key="4">
    <source>
        <dbReference type="Proteomes" id="UP001652264"/>
    </source>
</evidence>
<name>A0ABT2HDK3_9MICO</name>
<organism evidence="3 4">
    <name type="scientific">Curtobacterium citreum</name>
    <dbReference type="NCBI Taxonomy" id="2036"/>
    <lineage>
        <taxon>Bacteria</taxon>
        <taxon>Bacillati</taxon>
        <taxon>Actinomycetota</taxon>
        <taxon>Actinomycetes</taxon>
        <taxon>Micrococcales</taxon>
        <taxon>Microbacteriaceae</taxon>
        <taxon>Curtobacterium</taxon>
    </lineage>
</organism>
<keyword evidence="4" id="KW-1185">Reference proteome</keyword>
<dbReference type="GeneID" id="95324254"/>
<feature type="transmembrane region" description="Helical" evidence="2">
    <location>
        <begin position="29"/>
        <end position="53"/>
    </location>
</feature>
<evidence type="ECO:0000256" key="2">
    <source>
        <dbReference type="SAM" id="Phobius"/>
    </source>
</evidence>
<protein>
    <recommendedName>
        <fullName evidence="5">Holin</fullName>
    </recommendedName>
</protein>
<feature type="compositionally biased region" description="Basic and acidic residues" evidence="1">
    <location>
        <begin position="125"/>
        <end position="135"/>
    </location>
</feature>
<dbReference type="EMBL" id="JANVAD010000001">
    <property type="protein sequence ID" value="MCS6521337.1"/>
    <property type="molecule type" value="Genomic_DNA"/>
</dbReference>
<evidence type="ECO:0000313" key="3">
    <source>
        <dbReference type="EMBL" id="MCS6521337.1"/>
    </source>
</evidence>
<feature type="transmembrane region" description="Helical" evidence="2">
    <location>
        <begin position="59"/>
        <end position="77"/>
    </location>
</feature>
<gene>
    <name evidence="3" type="ORF">NYQ28_02010</name>
</gene>
<dbReference type="RefSeq" id="WP_141861720.1">
    <property type="nucleotide sequence ID" value="NZ_BMNV01000004.1"/>
</dbReference>
<sequence length="135" mass="14347">MSMVDGKHEATSLETQDIWFKSQRVLRTIVQVGIPAFITFAAVLPTIINALGLPVDGTVYLWLLSAAGVVTAIAGALSRVMAIPAVNEWLTHIGLGSEPKAVAAERAAAKSPDLQPAQFEPSTVDYRDDDSSTAK</sequence>